<dbReference type="RefSeq" id="WP_406765421.1">
    <property type="nucleotide sequence ID" value="NZ_JBJHZY010000002.1"/>
</dbReference>
<name>A0ABW8TUA4_9CLOT</name>
<dbReference type="Proteomes" id="UP001623661">
    <property type="component" value="Unassembled WGS sequence"/>
</dbReference>
<organism evidence="1 2">
    <name type="scientific">Candidatus Clostridium radicumherbarum</name>
    <dbReference type="NCBI Taxonomy" id="3381662"/>
    <lineage>
        <taxon>Bacteria</taxon>
        <taxon>Bacillati</taxon>
        <taxon>Bacillota</taxon>
        <taxon>Clostridia</taxon>
        <taxon>Eubacteriales</taxon>
        <taxon>Clostridiaceae</taxon>
        <taxon>Clostridium</taxon>
    </lineage>
</organism>
<evidence type="ECO:0000313" key="1">
    <source>
        <dbReference type="EMBL" id="MFL0268798.1"/>
    </source>
</evidence>
<comment type="caution">
    <text evidence="1">The sequence shown here is derived from an EMBL/GenBank/DDBJ whole genome shotgun (WGS) entry which is preliminary data.</text>
</comment>
<accession>A0ABW8TUA4</accession>
<protein>
    <submittedName>
        <fullName evidence="1">Uncharacterized protein</fullName>
    </submittedName>
</protein>
<sequence>MNFYYVDANESEWGKIADLINHVHAIVQKAAQTGYPQEICEANS</sequence>
<reference evidence="1 2" key="1">
    <citation type="submission" date="2024-11" db="EMBL/GenBank/DDBJ databases">
        <authorList>
            <person name="Heng Y.C."/>
            <person name="Lim A.C.H."/>
            <person name="Lee J.K.Y."/>
            <person name="Kittelmann S."/>
        </authorList>
    </citation>
    <scope>NUCLEOTIDE SEQUENCE [LARGE SCALE GENOMIC DNA]</scope>
    <source>
        <strain evidence="1 2">WILCCON 0202</strain>
    </source>
</reference>
<evidence type="ECO:0000313" key="2">
    <source>
        <dbReference type="Proteomes" id="UP001623661"/>
    </source>
</evidence>
<dbReference type="EMBL" id="JBJHZY010000002">
    <property type="protein sequence ID" value="MFL0268798.1"/>
    <property type="molecule type" value="Genomic_DNA"/>
</dbReference>
<gene>
    <name evidence="1" type="ORF">ACJDUH_11915</name>
</gene>
<proteinExistence type="predicted"/>
<keyword evidence="2" id="KW-1185">Reference proteome</keyword>